<sequence>MAADGNKYKINSGATPISDLSPMNSPNSQMRRLEPEAFGYDAGEK</sequence>
<keyword evidence="3" id="KW-1185">Reference proteome</keyword>
<evidence type="ECO:0000313" key="3">
    <source>
        <dbReference type="Proteomes" id="UP001165060"/>
    </source>
</evidence>
<organism evidence="2 3">
    <name type="scientific">Tetraparma gracilis</name>
    <dbReference type="NCBI Taxonomy" id="2962635"/>
    <lineage>
        <taxon>Eukaryota</taxon>
        <taxon>Sar</taxon>
        <taxon>Stramenopiles</taxon>
        <taxon>Ochrophyta</taxon>
        <taxon>Bolidophyceae</taxon>
        <taxon>Parmales</taxon>
        <taxon>Triparmaceae</taxon>
        <taxon>Tetraparma</taxon>
    </lineage>
</organism>
<protein>
    <submittedName>
        <fullName evidence="2">Uncharacterized protein</fullName>
    </submittedName>
</protein>
<dbReference type="Proteomes" id="UP001165060">
    <property type="component" value="Unassembled WGS sequence"/>
</dbReference>
<accession>A0ABQ6M5V3</accession>
<feature type="region of interest" description="Disordered" evidence="1">
    <location>
        <begin position="1"/>
        <end position="45"/>
    </location>
</feature>
<feature type="non-terminal residue" evidence="2">
    <location>
        <position position="45"/>
    </location>
</feature>
<feature type="compositionally biased region" description="Polar residues" evidence="1">
    <location>
        <begin position="21"/>
        <end position="30"/>
    </location>
</feature>
<comment type="caution">
    <text evidence="2">The sequence shown here is derived from an EMBL/GenBank/DDBJ whole genome shotgun (WGS) entry which is preliminary data.</text>
</comment>
<reference evidence="2 3" key="1">
    <citation type="journal article" date="2023" name="Commun. Biol.">
        <title>Genome analysis of Parmales, the sister group of diatoms, reveals the evolutionary specialization of diatoms from phago-mixotrophs to photoautotrophs.</title>
        <authorList>
            <person name="Ban H."/>
            <person name="Sato S."/>
            <person name="Yoshikawa S."/>
            <person name="Yamada K."/>
            <person name="Nakamura Y."/>
            <person name="Ichinomiya M."/>
            <person name="Sato N."/>
            <person name="Blanc-Mathieu R."/>
            <person name="Endo H."/>
            <person name="Kuwata A."/>
            <person name="Ogata H."/>
        </authorList>
    </citation>
    <scope>NUCLEOTIDE SEQUENCE [LARGE SCALE GENOMIC DNA]</scope>
</reference>
<proteinExistence type="predicted"/>
<evidence type="ECO:0000313" key="2">
    <source>
        <dbReference type="EMBL" id="GMI20076.1"/>
    </source>
</evidence>
<evidence type="ECO:0000256" key="1">
    <source>
        <dbReference type="SAM" id="MobiDB-lite"/>
    </source>
</evidence>
<dbReference type="EMBL" id="BRYB01003755">
    <property type="protein sequence ID" value="GMI20076.1"/>
    <property type="molecule type" value="Genomic_DNA"/>
</dbReference>
<name>A0ABQ6M5V3_9STRA</name>
<gene>
    <name evidence="2" type="ORF">TeGR_g10467</name>
</gene>